<feature type="compositionally biased region" description="Acidic residues" evidence="1">
    <location>
        <begin position="37"/>
        <end position="55"/>
    </location>
</feature>
<evidence type="ECO:0000313" key="3">
    <source>
        <dbReference type="Proteomes" id="UP000000305"/>
    </source>
</evidence>
<keyword evidence="3" id="KW-1185">Reference proteome</keyword>
<proteinExistence type="predicted"/>
<reference evidence="2 3" key="1">
    <citation type="journal article" date="2011" name="Science">
        <title>The ecoresponsive genome of Daphnia pulex.</title>
        <authorList>
            <person name="Colbourne J.K."/>
            <person name="Pfrender M.E."/>
            <person name="Gilbert D."/>
            <person name="Thomas W.K."/>
            <person name="Tucker A."/>
            <person name="Oakley T.H."/>
            <person name="Tokishita S."/>
            <person name="Aerts A."/>
            <person name="Arnold G.J."/>
            <person name="Basu M.K."/>
            <person name="Bauer D.J."/>
            <person name="Caceres C.E."/>
            <person name="Carmel L."/>
            <person name="Casola C."/>
            <person name="Choi J.H."/>
            <person name="Detter J.C."/>
            <person name="Dong Q."/>
            <person name="Dusheyko S."/>
            <person name="Eads B.D."/>
            <person name="Frohlich T."/>
            <person name="Geiler-Samerotte K.A."/>
            <person name="Gerlach D."/>
            <person name="Hatcher P."/>
            <person name="Jogdeo S."/>
            <person name="Krijgsveld J."/>
            <person name="Kriventseva E.V."/>
            <person name="Kultz D."/>
            <person name="Laforsch C."/>
            <person name="Lindquist E."/>
            <person name="Lopez J."/>
            <person name="Manak J.R."/>
            <person name="Muller J."/>
            <person name="Pangilinan J."/>
            <person name="Patwardhan R.P."/>
            <person name="Pitluck S."/>
            <person name="Pritham E.J."/>
            <person name="Rechtsteiner A."/>
            <person name="Rho M."/>
            <person name="Rogozin I.B."/>
            <person name="Sakarya O."/>
            <person name="Salamov A."/>
            <person name="Schaack S."/>
            <person name="Shapiro H."/>
            <person name="Shiga Y."/>
            <person name="Skalitzky C."/>
            <person name="Smith Z."/>
            <person name="Souvorov A."/>
            <person name="Sung W."/>
            <person name="Tang Z."/>
            <person name="Tsuchiya D."/>
            <person name="Tu H."/>
            <person name="Vos H."/>
            <person name="Wang M."/>
            <person name="Wolf Y.I."/>
            <person name="Yamagata H."/>
            <person name="Yamada T."/>
            <person name="Ye Y."/>
            <person name="Shaw J.R."/>
            <person name="Andrews J."/>
            <person name="Crease T.J."/>
            <person name="Tang H."/>
            <person name="Lucas S.M."/>
            <person name="Robertson H.M."/>
            <person name="Bork P."/>
            <person name="Koonin E.V."/>
            <person name="Zdobnov E.M."/>
            <person name="Grigoriev I.V."/>
            <person name="Lynch M."/>
            <person name="Boore J.L."/>
        </authorList>
    </citation>
    <scope>NUCLEOTIDE SEQUENCE [LARGE SCALE GENOMIC DNA]</scope>
</reference>
<sequence>MLWKDESCPLYEEATTKASEAIDQQTDGSKRNKIDDERCESDDNDADWESEDCDSEIGVAAPLTPPVILPSSTSSTIRDDVGKARDEREGTNNSEGINNQKRNRRQTKRYGNLANENELDEVGITECKNRVRRRFNKQSTTQVHQIHGPPLFFPFRYGT</sequence>
<protein>
    <submittedName>
        <fullName evidence="2">Uncharacterized protein</fullName>
    </submittedName>
</protein>
<name>E9I1V1_DAPPU</name>
<gene>
    <name evidence="2" type="ORF">DAPPUDRAFT_271187</name>
</gene>
<feature type="compositionally biased region" description="Polar residues" evidence="1">
    <location>
        <begin position="16"/>
        <end position="27"/>
    </location>
</feature>
<dbReference type="InParanoid" id="E9I1V1"/>
<evidence type="ECO:0000256" key="1">
    <source>
        <dbReference type="SAM" id="MobiDB-lite"/>
    </source>
</evidence>
<dbReference type="AlphaFoldDB" id="E9I1V1"/>
<feature type="region of interest" description="Disordered" evidence="1">
    <location>
        <begin position="14"/>
        <end position="112"/>
    </location>
</feature>
<dbReference type="HOGENOM" id="CLU_1662560_0_0_1"/>
<dbReference type="PhylomeDB" id="E9I1V1"/>
<evidence type="ECO:0000313" key="2">
    <source>
        <dbReference type="EMBL" id="EFX62029.1"/>
    </source>
</evidence>
<dbReference type="Proteomes" id="UP000000305">
    <property type="component" value="Unassembled WGS sequence"/>
</dbReference>
<feature type="compositionally biased region" description="Basic and acidic residues" evidence="1">
    <location>
        <begin position="77"/>
        <end position="90"/>
    </location>
</feature>
<accession>E9I1V1</accession>
<organism evidence="2 3">
    <name type="scientific">Daphnia pulex</name>
    <name type="common">Water flea</name>
    <dbReference type="NCBI Taxonomy" id="6669"/>
    <lineage>
        <taxon>Eukaryota</taxon>
        <taxon>Metazoa</taxon>
        <taxon>Ecdysozoa</taxon>
        <taxon>Arthropoda</taxon>
        <taxon>Crustacea</taxon>
        <taxon>Branchiopoda</taxon>
        <taxon>Diplostraca</taxon>
        <taxon>Cladocera</taxon>
        <taxon>Anomopoda</taxon>
        <taxon>Daphniidae</taxon>
        <taxon>Daphnia</taxon>
    </lineage>
</organism>
<dbReference type="KEGG" id="dpx:DAPPUDRAFT_271187"/>
<dbReference type="EMBL" id="GL733885">
    <property type="protein sequence ID" value="EFX62029.1"/>
    <property type="molecule type" value="Genomic_DNA"/>
</dbReference>